<feature type="transmembrane region" description="Helical" evidence="6">
    <location>
        <begin position="123"/>
        <end position="145"/>
    </location>
</feature>
<sequence>MVDDSNQKTALGIIVAFPVLGGISILLRFWGRYLSRSSIQSDDYFIVLGYILAVGQTVAMWYYVKTNYTGIHYWDVPKDYDRKTGLIWNYATQLLYNPCLTMVKISILLFFRRLDSKSRLINTLIWGTMTFTVCLFFAVLFVDIFQCSPVAYVYDLSIPGGTCIDQGAFYVSTAALNLFTDFLVISIPIIITWSLQMPLRRKIAVCIILCMGGVATFVGIWRLVILAKAYYPASISTDPTWDIGFCSSAVEVHVAVMAGCAPAMKAIASTYLPRLLGTSRNGKSSRYRTASVSNRYRSGYGSSRPKSAVRSRTDGGFELARPYQAKVDPIAEEREMRKYRRRDSPSLSSEEGGIMKTTDVEVRYTHSHAHKLYGYLSNDVFF</sequence>
<keyword evidence="4 6" id="KW-0472">Membrane</keyword>
<gene>
    <name evidence="8" type="ORF">BDV29DRAFT_197823</name>
</gene>
<keyword evidence="3 6" id="KW-1133">Transmembrane helix</keyword>
<dbReference type="Proteomes" id="UP000326565">
    <property type="component" value="Unassembled WGS sequence"/>
</dbReference>
<organism evidence="8 9">
    <name type="scientific">Aspergillus leporis</name>
    <dbReference type="NCBI Taxonomy" id="41062"/>
    <lineage>
        <taxon>Eukaryota</taxon>
        <taxon>Fungi</taxon>
        <taxon>Dikarya</taxon>
        <taxon>Ascomycota</taxon>
        <taxon>Pezizomycotina</taxon>
        <taxon>Eurotiomycetes</taxon>
        <taxon>Eurotiomycetidae</taxon>
        <taxon>Eurotiales</taxon>
        <taxon>Aspergillaceae</taxon>
        <taxon>Aspergillus</taxon>
        <taxon>Aspergillus subgen. Circumdati</taxon>
    </lineage>
</organism>
<evidence type="ECO:0000313" key="9">
    <source>
        <dbReference type="Proteomes" id="UP000326565"/>
    </source>
</evidence>
<reference evidence="8 9" key="1">
    <citation type="submission" date="2019-04" db="EMBL/GenBank/DDBJ databases">
        <title>Friends and foes A comparative genomics study of 23 Aspergillus species from section Flavi.</title>
        <authorList>
            <consortium name="DOE Joint Genome Institute"/>
            <person name="Kjaerbolling I."/>
            <person name="Vesth T."/>
            <person name="Frisvad J.C."/>
            <person name="Nybo J.L."/>
            <person name="Theobald S."/>
            <person name="Kildgaard S."/>
            <person name="Isbrandt T."/>
            <person name="Kuo A."/>
            <person name="Sato A."/>
            <person name="Lyhne E.K."/>
            <person name="Kogle M.E."/>
            <person name="Wiebenga A."/>
            <person name="Kun R.S."/>
            <person name="Lubbers R.J."/>
            <person name="Makela M.R."/>
            <person name="Barry K."/>
            <person name="Chovatia M."/>
            <person name="Clum A."/>
            <person name="Daum C."/>
            <person name="Haridas S."/>
            <person name="He G."/>
            <person name="LaButti K."/>
            <person name="Lipzen A."/>
            <person name="Mondo S."/>
            <person name="Riley R."/>
            <person name="Salamov A."/>
            <person name="Simmons B.A."/>
            <person name="Magnuson J.K."/>
            <person name="Henrissat B."/>
            <person name="Mortensen U.H."/>
            <person name="Larsen T.O."/>
            <person name="Devries R.P."/>
            <person name="Grigoriev I.V."/>
            <person name="Machida M."/>
            <person name="Baker S.E."/>
            <person name="Andersen M.R."/>
        </authorList>
    </citation>
    <scope>NUCLEOTIDE SEQUENCE [LARGE SCALE GENOMIC DNA]</scope>
    <source>
        <strain evidence="8 9">CBS 151.66</strain>
    </source>
</reference>
<feature type="transmembrane region" description="Helical" evidence="6">
    <location>
        <begin position="169"/>
        <end position="191"/>
    </location>
</feature>
<dbReference type="GO" id="GO:0016020">
    <property type="term" value="C:membrane"/>
    <property type="evidence" value="ECO:0007669"/>
    <property type="project" value="UniProtKB-SubCell"/>
</dbReference>
<dbReference type="AlphaFoldDB" id="A0A5N5WQF2"/>
<comment type="subcellular location">
    <subcellularLocation>
        <location evidence="1">Membrane</location>
        <topology evidence="1">Multi-pass membrane protein</topology>
    </subcellularLocation>
</comment>
<evidence type="ECO:0000313" key="8">
    <source>
        <dbReference type="EMBL" id="KAB8070778.1"/>
    </source>
</evidence>
<feature type="transmembrane region" description="Helical" evidence="6">
    <location>
        <begin position="12"/>
        <end position="31"/>
    </location>
</feature>
<evidence type="ECO:0000256" key="6">
    <source>
        <dbReference type="SAM" id="Phobius"/>
    </source>
</evidence>
<proteinExistence type="inferred from homology"/>
<dbReference type="Pfam" id="PF20684">
    <property type="entry name" value="Fung_rhodopsin"/>
    <property type="match status" value="1"/>
</dbReference>
<evidence type="ECO:0000256" key="4">
    <source>
        <dbReference type="ARBA" id="ARBA00023136"/>
    </source>
</evidence>
<dbReference type="PANTHER" id="PTHR33048">
    <property type="entry name" value="PTH11-LIKE INTEGRAL MEMBRANE PROTEIN (AFU_ORTHOLOGUE AFUA_5G11245)"/>
    <property type="match status" value="1"/>
</dbReference>
<dbReference type="PANTHER" id="PTHR33048:SF47">
    <property type="entry name" value="INTEGRAL MEMBRANE PROTEIN-RELATED"/>
    <property type="match status" value="1"/>
</dbReference>
<keyword evidence="9" id="KW-1185">Reference proteome</keyword>
<evidence type="ECO:0000256" key="1">
    <source>
        <dbReference type="ARBA" id="ARBA00004141"/>
    </source>
</evidence>
<dbReference type="EMBL" id="ML732292">
    <property type="protein sequence ID" value="KAB8070778.1"/>
    <property type="molecule type" value="Genomic_DNA"/>
</dbReference>
<dbReference type="InterPro" id="IPR049326">
    <property type="entry name" value="Rhodopsin_dom_fungi"/>
</dbReference>
<dbReference type="OrthoDB" id="5329176at2759"/>
<protein>
    <recommendedName>
        <fullName evidence="7">Rhodopsin domain-containing protein</fullName>
    </recommendedName>
</protein>
<evidence type="ECO:0000259" key="7">
    <source>
        <dbReference type="Pfam" id="PF20684"/>
    </source>
</evidence>
<accession>A0A5N5WQF2</accession>
<feature type="transmembrane region" description="Helical" evidence="6">
    <location>
        <begin position="43"/>
        <end position="64"/>
    </location>
</feature>
<name>A0A5N5WQF2_9EURO</name>
<evidence type="ECO:0000256" key="2">
    <source>
        <dbReference type="ARBA" id="ARBA00022692"/>
    </source>
</evidence>
<comment type="similarity">
    <text evidence="5">Belongs to the SAT4 family.</text>
</comment>
<feature type="domain" description="Rhodopsin" evidence="7">
    <location>
        <begin position="27"/>
        <end position="268"/>
    </location>
</feature>
<feature type="transmembrane region" description="Helical" evidence="6">
    <location>
        <begin position="94"/>
        <end position="111"/>
    </location>
</feature>
<evidence type="ECO:0000256" key="3">
    <source>
        <dbReference type="ARBA" id="ARBA00022989"/>
    </source>
</evidence>
<feature type="transmembrane region" description="Helical" evidence="6">
    <location>
        <begin position="203"/>
        <end position="224"/>
    </location>
</feature>
<dbReference type="InterPro" id="IPR052337">
    <property type="entry name" value="SAT4-like"/>
</dbReference>
<evidence type="ECO:0000256" key="5">
    <source>
        <dbReference type="ARBA" id="ARBA00038359"/>
    </source>
</evidence>
<keyword evidence="2 6" id="KW-0812">Transmembrane</keyword>